<protein>
    <submittedName>
        <fullName evidence="3">Apoptotic chromatin condensation inducer in the nucleus</fullName>
    </submittedName>
</protein>
<feature type="compositionally biased region" description="Basic and acidic residues" evidence="1">
    <location>
        <begin position="431"/>
        <end position="454"/>
    </location>
</feature>
<dbReference type="GO" id="GO:0061574">
    <property type="term" value="C:ASAP complex"/>
    <property type="evidence" value="ECO:0007669"/>
    <property type="project" value="TreeGrafter"/>
</dbReference>
<evidence type="ECO:0000313" key="3">
    <source>
        <dbReference type="RefSeq" id="XP_013864389.1"/>
    </source>
</evidence>
<evidence type="ECO:0000256" key="1">
    <source>
        <dbReference type="SAM" id="MobiDB-lite"/>
    </source>
</evidence>
<feature type="compositionally biased region" description="Basic and acidic residues" evidence="1">
    <location>
        <begin position="974"/>
        <end position="1015"/>
    </location>
</feature>
<feature type="compositionally biased region" description="Low complexity" evidence="1">
    <location>
        <begin position="378"/>
        <end position="413"/>
    </location>
</feature>
<dbReference type="InterPro" id="IPR034257">
    <property type="entry name" value="Acinus_RRM"/>
</dbReference>
<dbReference type="PANTHER" id="PTHR46589:SF1">
    <property type="entry name" value="APOPTOTIC CHROMATIN CONDENSATION INDUCER IN THE NUCLEUS"/>
    <property type="match status" value="1"/>
</dbReference>
<dbReference type="InterPro" id="IPR052793">
    <property type="entry name" value="EJC-associated_protein"/>
</dbReference>
<dbReference type="InterPro" id="IPR032552">
    <property type="entry name" value="RSB_motif"/>
</dbReference>
<feature type="region of interest" description="Disordered" evidence="1">
    <location>
        <begin position="930"/>
        <end position="1036"/>
    </location>
</feature>
<feature type="compositionally biased region" description="Basic and acidic residues" evidence="1">
    <location>
        <begin position="891"/>
        <end position="905"/>
    </location>
</feature>
<dbReference type="KEGG" id="alim:106517891"/>
<feature type="compositionally biased region" description="Basic and acidic residues" evidence="1">
    <location>
        <begin position="299"/>
        <end position="327"/>
    </location>
</feature>
<feature type="compositionally biased region" description="Basic and acidic residues" evidence="1">
    <location>
        <begin position="845"/>
        <end position="872"/>
    </location>
</feature>
<feature type="compositionally biased region" description="Basic and acidic residues" evidence="1">
    <location>
        <begin position="51"/>
        <end position="158"/>
    </location>
</feature>
<feature type="region of interest" description="Disordered" evidence="1">
    <location>
        <begin position="575"/>
        <end position="638"/>
    </location>
</feature>
<feature type="compositionally biased region" description="Polar residues" evidence="1">
    <location>
        <begin position="599"/>
        <end position="612"/>
    </location>
</feature>
<dbReference type="CDD" id="cd12432">
    <property type="entry name" value="RRM_ACINU"/>
    <property type="match status" value="1"/>
</dbReference>
<feature type="compositionally biased region" description="Basic and acidic residues" evidence="1">
    <location>
        <begin position="337"/>
        <end position="352"/>
    </location>
</feature>
<feature type="region of interest" description="Disordered" evidence="1">
    <location>
        <begin position="51"/>
        <end position="550"/>
    </location>
</feature>
<proteinExistence type="predicted"/>
<name>A0A2I4B9F7_AUSLI</name>
<dbReference type="PANTHER" id="PTHR46589">
    <property type="entry name" value="APOPTOTIC CHROMATIN CONDENSATION INDUCER IN THE NUCLEUS"/>
    <property type="match status" value="1"/>
</dbReference>
<evidence type="ECO:0000313" key="2">
    <source>
        <dbReference type="Proteomes" id="UP000192220"/>
    </source>
</evidence>
<accession>A0A2I4B9F7</accession>
<dbReference type="AlphaFoldDB" id="A0A2I4B9F7"/>
<dbReference type="GO" id="GO:0071011">
    <property type="term" value="C:precatalytic spliceosome"/>
    <property type="evidence" value="ECO:0007669"/>
    <property type="project" value="TreeGrafter"/>
</dbReference>
<dbReference type="OrthoDB" id="5348404at2759"/>
<dbReference type="GeneID" id="106517891"/>
<dbReference type="GO" id="GO:0008380">
    <property type="term" value="P:RNA splicing"/>
    <property type="evidence" value="ECO:0007669"/>
    <property type="project" value="TreeGrafter"/>
</dbReference>
<dbReference type="FunFam" id="3.30.70.330:FF:000147">
    <property type="entry name" value="Apoptotic chromatin condensation inducer in the nucleus"/>
    <property type="match status" value="1"/>
</dbReference>
<feature type="compositionally biased region" description="Polar residues" evidence="1">
    <location>
        <begin position="251"/>
        <end position="266"/>
    </location>
</feature>
<keyword evidence="2" id="KW-1185">Reference proteome</keyword>
<organism evidence="2 3">
    <name type="scientific">Austrofundulus limnaeus</name>
    <name type="common">Annual killifish</name>
    <dbReference type="NCBI Taxonomy" id="52670"/>
    <lineage>
        <taxon>Eukaryota</taxon>
        <taxon>Metazoa</taxon>
        <taxon>Chordata</taxon>
        <taxon>Craniata</taxon>
        <taxon>Vertebrata</taxon>
        <taxon>Euteleostomi</taxon>
        <taxon>Actinopterygii</taxon>
        <taxon>Neopterygii</taxon>
        <taxon>Teleostei</taxon>
        <taxon>Neoteleostei</taxon>
        <taxon>Acanthomorphata</taxon>
        <taxon>Ovalentaria</taxon>
        <taxon>Atherinomorphae</taxon>
        <taxon>Cyprinodontiformes</taxon>
        <taxon>Rivulidae</taxon>
        <taxon>Austrofundulus</taxon>
    </lineage>
</organism>
<dbReference type="RefSeq" id="XP_013864389.1">
    <property type="nucleotide sequence ID" value="XM_014008935.1"/>
</dbReference>
<dbReference type="STRING" id="52670.A0A2I4B9F7"/>
<dbReference type="Pfam" id="PF16294">
    <property type="entry name" value="RSB_motif"/>
    <property type="match status" value="1"/>
</dbReference>
<feature type="compositionally biased region" description="Basic residues" evidence="1">
    <location>
        <begin position="873"/>
        <end position="890"/>
    </location>
</feature>
<feature type="region of interest" description="Disordered" evidence="1">
    <location>
        <begin position="806"/>
        <end position="829"/>
    </location>
</feature>
<reference evidence="3" key="1">
    <citation type="submission" date="2025-08" db="UniProtKB">
        <authorList>
            <consortium name="RefSeq"/>
        </authorList>
    </citation>
    <scope>IDENTIFICATION</scope>
</reference>
<dbReference type="Gene3D" id="3.30.70.330">
    <property type="match status" value="1"/>
</dbReference>
<dbReference type="Proteomes" id="UP000192220">
    <property type="component" value="Unplaced"/>
</dbReference>
<gene>
    <name evidence="3" type="primary">LOC106517891</name>
</gene>
<dbReference type="GO" id="GO:0003723">
    <property type="term" value="F:RNA binding"/>
    <property type="evidence" value="ECO:0007669"/>
    <property type="project" value="TreeGrafter"/>
</dbReference>
<dbReference type="InterPro" id="IPR035979">
    <property type="entry name" value="RBD_domain_sf"/>
</dbReference>
<feature type="compositionally biased region" description="Basic and acidic residues" evidence="1">
    <location>
        <begin position="1027"/>
        <end position="1036"/>
    </location>
</feature>
<sequence>MEKTLEQERLEKERALEQERLEREKAAELEKIEREKALEQERLDLEKREKERLERERLEREAKEKAEREAALEQEKREKEKAEKKRKEQIEQEQALEKEKLERSKALEKKRSLKQEKEQALEQEILEKEKAKQREEVKQQKALEEDKEKLKIADKDTGSHLQPSKSNHEVDVPPQPAPPSLSKELPRKSSIEAGQEDVHSPVSQPKAQAAKSDETPLPSHSSFKKFRFLRDSPVQPKTSSTSLVIKRPRTFSDSPQPQASLVTSPTGIGKRRSSTKQEEPLIGTVQEVGAVTVGSAKSQSEKSTEKVSQDQSPKESGAKNLVLEEKNQMASPQTEASVKESIKSAKVLEESKNSSSPVDTSEDGGGDARKAEKRARQRSSSSDSSSSESDSGSSSSQSSGSSISSQDKTSSSSRGREEEKCKAEFSPLHVETAEAVKDKETPVKRNNTADKDVHTTNLDTEGPTKAEPHKKRKHSEGEEEKEKQRQMKEAVTTDPEKLSGTGEEVPKVFSARKISLGSTKSSPGSGEGEQESAPVGRKRRWGSSTAVTAKKPSISITTDSLKSLIPDIKPSLGQEAVVDLHPEEPALSGAEDEEHEGSDQNLQIRRTVTQVVHTEENGQQEAKRSRTEEFEEEDSQLEQERIKVHEEQMDTSIPEALEAQSPPQLNQDVEIGTVTPSETLIRRSIKQQKTGVSITIDDPVRTSRQPSPPRGKVSNIVHVCNLVRPFTLGQLKELLSRTGTLVEDGFWIDKIKSHCYVTYSCIEEAVATRAALHGVKWPQSNPKVLRVDFCEQDELDFHKGLIVADKPVGEEAGPTPGRGRTSGLPSLLPDRELWAEREREMERRERARAEREWDRDKVKEFGKPGEEKDGGPRRSRSRERRRKERGKSKEKKMEKKAEDPPAKLLDDLFLKTKAAPCIYWLPLTEEQFLEREAGRAERKKQREKLRKEQEEEEAKKKEEERKERVKAAAAPTGDRSEVGDKDRDKERDRGRDRDRDRIRDRERERENDKRRDGYRRPGGSSARRSRSRSDPKERRR</sequence>
<feature type="compositionally biased region" description="Basic and acidic residues" evidence="1">
    <location>
        <begin position="414"/>
        <end position="423"/>
    </location>
</feature>
<feature type="compositionally biased region" description="Basic and acidic residues" evidence="1">
    <location>
        <begin position="945"/>
        <end position="966"/>
    </location>
</feature>
<dbReference type="InParanoid" id="A0A2I4B9F7"/>
<feature type="compositionally biased region" description="Basic and acidic residues" evidence="1">
    <location>
        <begin position="613"/>
        <end position="628"/>
    </location>
</feature>
<dbReference type="InterPro" id="IPR012677">
    <property type="entry name" value="Nucleotide-bd_a/b_plait_sf"/>
</dbReference>
<feature type="region of interest" description="Disordered" evidence="1">
    <location>
        <begin position="845"/>
        <end position="905"/>
    </location>
</feature>
<dbReference type="SUPFAM" id="SSF54928">
    <property type="entry name" value="RNA-binding domain, RBD"/>
    <property type="match status" value="1"/>
</dbReference>